<dbReference type="PANTHER" id="PTHR30543">
    <property type="entry name" value="CHROMATE REDUCTASE"/>
    <property type="match status" value="1"/>
</dbReference>
<accession>A0ABW4LV98</accession>
<evidence type="ECO:0000313" key="4">
    <source>
        <dbReference type="Proteomes" id="UP001597214"/>
    </source>
</evidence>
<dbReference type="GO" id="GO:0016491">
    <property type="term" value="F:oxidoreductase activity"/>
    <property type="evidence" value="ECO:0007669"/>
    <property type="project" value="UniProtKB-KW"/>
</dbReference>
<dbReference type="RefSeq" id="WP_377930219.1">
    <property type="nucleotide sequence ID" value="NZ_JBHUEM010000052.1"/>
</dbReference>
<dbReference type="EMBL" id="JBHUEM010000052">
    <property type="protein sequence ID" value="MFD1738993.1"/>
    <property type="molecule type" value="Genomic_DNA"/>
</dbReference>
<dbReference type="InterPro" id="IPR005025">
    <property type="entry name" value="FMN_Rdtase-like_dom"/>
</dbReference>
<dbReference type="Pfam" id="PF03358">
    <property type="entry name" value="FMN_red"/>
    <property type="match status" value="1"/>
</dbReference>
<sequence length="176" mass="19242">MKLVVVNGSPRISGRTGIAARFIAKKYGATIIETGQIPLFTGEHEQDELSVVKQLRETIKKADGVILASPEYHNAMSGALKNALDFLGSEQFHHKPVALLAVAGGGKGGMNALANMRTVGRGVYANVIPRQLVLDPPSFDRENDTLQYDSEQQVDALLSELQFYMKLHQKIAEESH</sequence>
<dbReference type="PANTHER" id="PTHR30543:SF21">
    <property type="entry name" value="NAD(P)H-DEPENDENT FMN REDUCTASE LOT6"/>
    <property type="match status" value="1"/>
</dbReference>
<feature type="domain" description="NADPH-dependent FMN reductase-like" evidence="2">
    <location>
        <begin position="1"/>
        <end position="134"/>
    </location>
</feature>
<comment type="similarity">
    <text evidence="1">Belongs to the azoreductase type 2 family.</text>
</comment>
<dbReference type="Proteomes" id="UP001597214">
    <property type="component" value="Unassembled WGS sequence"/>
</dbReference>
<comment type="caution">
    <text evidence="3">The sequence shown here is derived from an EMBL/GenBank/DDBJ whole genome shotgun (WGS) entry which is preliminary data.</text>
</comment>
<dbReference type="InterPro" id="IPR050712">
    <property type="entry name" value="NAD(P)H-dep_reductase"/>
</dbReference>
<dbReference type="EC" id="1.-.-.-" evidence="3"/>
<keyword evidence="4" id="KW-1185">Reference proteome</keyword>
<keyword evidence="3" id="KW-0560">Oxidoreductase</keyword>
<proteinExistence type="inferred from homology"/>
<reference evidence="4" key="1">
    <citation type="journal article" date="2019" name="Int. J. Syst. Evol. Microbiol.">
        <title>The Global Catalogue of Microorganisms (GCM) 10K type strain sequencing project: providing services to taxonomists for standard genome sequencing and annotation.</title>
        <authorList>
            <consortium name="The Broad Institute Genomics Platform"/>
            <consortium name="The Broad Institute Genome Sequencing Center for Infectious Disease"/>
            <person name="Wu L."/>
            <person name="Ma J."/>
        </authorList>
    </citation>
    <scope>NUCLEOTIDE SEQUENCE [LARGE SCALE GENOMIC DNA]</scope>
    <source>
        <strain evidence="4">CCUG 49339</strain>
    </source>
</reference>
<dbReference type="InterPro" id="IPR029039">
    <property type="entry name" value="Flavoprotein-like_sf"/>
</dbReference>
<gene>
    <name evidence="3" type="ORF">ACFSCX_20990</name>
</gene>
<evidence type="ECO:0000256" key="1">
    <source>
        <dbReference type="ARBA" id="ARBA00009428"/>
    </source>
</evidence>
<name>A0ABW4LV98_9BACI</name>
<dbReference type="Gene3D" id="3.40.50.360">
    <property type="match status" value="1"/>
</dbReference>
<evidence type="ECO:0000313" key="3">
    <source>
        <dbReference type="EMBL" id="MFD1738993.1"/>
    </source>
</evidence>
<organism evidence="3 4">
    <name type="scientific">Bacillus salitolerans</name>
    <dbReference type="NCBI Taxonomy" id="1437434"/>
    <lineage>
        <taxon>Bacteria</taxon>
        <taxon>Bacillati</taxon>
        <taxon>Bacillota</taxon>
        <taxon>Bacilli</taxon>
        <taxon>Bacillales</taxon>
        <taxon>Bacillaceae</taxon>
        <taxon>Bacillus</taxon>
    </lineage>
</organism>
<dbReference type="SUPFAM" id="SSF52218">
    <property type="entry name" value="Flavoproteins"/>
    <property type="match status" value="1"/>
</dbReference>
<protein>
    <submittedName>
        <fullName evidence="3">NADPH-dependent FMN reductase</fullName>
        <ecNumber evidence="3">1.-.-.-</ecNumber>
    </submittedName>
</protein>
<evidence type="ECO:0000259" key="2">
    <source>
        <dbReference type="Pfam" id="PF03358"/>
    </source>
</evidence>